<dbReference type="GO" id="GO:0005615">
    <property type="term" value="C:extracellular space"/>
    <property type="evidence" value="ECO:0007669"/>
    <property type="project" value="TreeGrafter"/>
</dbReference>
<dbReference type="FunFam" id="1.10.135.10:FF:000003">
    <property type="entry name" value="Three-domain arginine kinase"/>
    <property type="match status" value="1"/>
</dbReference>
<evidence type="ECO:0000256" key="2">
    <source>
        <dbReference type="ARBA" id="ARBA00012230"/>
    </source>
</evidence>
<evidence type="ECO:0000313" key="11">
    <source>
        <dbReference type="EMBL" id="VDD95928.1"/>
    </source>
</evidence>
<feature type="domain" description="Phosphagen kinase N-terminal" evidence="9">
    <location>
        <begin position="51"/>
        <end position="133"/>
    </location>
</feature>
<organism evidence="13">
    <name type="scientific">Enterobius vermicularis</name>
    <name type="common">Human pinworm</name>
    <dbReference type="NCBI Taxonomy" id="51028"/>
    <lineage>
        <taxon>Eukaryota</taxon>
        <taxon>Metazoa</taxon>
        <taxon>Ecdysozoa</taxon>
        <taxon>Nematoda</taxon>
        <taxon>Chromadorea</taxon>
        <taxon>Rhabditida</taxon>
        <taxon>Spirurina</taxon>
        <taxon>Oxyuridomorpha</taxon>
        <taxon>Oxyuroidea</taxon>
        <taxon>Oxyuridae</taxon>
        <taxon>Enterobius</taxon>
    </lineage>
</organism>
<reference evidence="11 12" key="2">
    <citation type="submission" date="2018-10" db="EMBL/GenBank/DDBJ databases">
        <authorList>
            <consortium name="Pathogen Informatics"/>
        </authorList>
    </citation>
    <scope>NUCLEOTIDE SEQUENCE [LARGE SCALE GENOMIC DNA]</scope>
</reference>
<dbReference type="AlphaFoldDB" id="A0A0N4VKI3"/>
<accession>A0A0N4VKI3</accession>
<evidence type="ECO:0000259" key="9">
    <source>
        <dbReference type="PROSITE" id="PS51509"/>
    </source>
</evidence>
<dbReference type="Gene3D" id="1.10.135.10">
    <property type="entry name" value="ATP:guanido phosphotransferase, N-terminal domain"/>
    <property type="match status" value="1"/>
</dbReference>
<dbReference type="InterPro" id="IPR014746">
    <property type="entry name" value="Gln_synth/guanido_kin_cat_dom"/>
</dbReference>
<evidence type="ECO:0000256" key="8">
    <source>
        <dbReference type="PROSITE-ProRule" id="PRU00843"/>
    </source>
</evidence>
<dbReference type="Pfam" id="PF00217">
    <property type="entry name" value="ATP-gua_Ptrans"/>
    <property type="match status" value="1"/>
</dbReference>
<keyword evidence="5 8" id="KW-0418">Kinase</keyword>
<dbReference type="PROSITE" id="PS51510">
    <property type="entry name" value="PHOSPHAGEN_KINASE_C"/>
    <property type="match status" value="1"/>
</dbReference>
<feature type="domain" description="Phosphagen kinase C-terminal" evidence="10">
    <location>
        <begin position="162"/>
        <end position="257"/>
    </location>
</feature>
<dbReference type="GO" id="GO:0046314">
    <property type="term" value="P:phosphocreatine biosynthetic process"/>
    <property type="evidence" value="ECO:0007669"/>
    <property type="project" value="InterPro"/>
</dbReference>
<reference evidence="13" key="1">
    <citation type="submission" date="2017-02" db="UniProtKB">
        <authorList>
            <consortium name="WormBaseParasite"/>
        </authorList>
    </citation>
    <scope>IDENTIFICATION</scope>
</reference>
<dbReference type="WBParaSite" id="EVEC_0001137101-mRNA-1">
    <property type="protein sequence ID" value="EVEC_0001137101-mRNA-1"/>
    <property type="gene ID" value="EVEC_0001137101"/>
</dbReference>
<keyword evidence="3 8" id="KW-0808">Transferase</keyword>
<evidence type="ECO:0000259" key="10">
    <source>
        <dbReference type="PROSITE" id="PS51510"/>
    </source>
</evidence>
<dbReference type="GO" id="GO:0005524">
    <property type="term" value="F:ATP binding"/>
    <property type="evidence" value="ECO:0007669"/>
    <property type="project" value="UniProtKB-UniRule"/>
</dbReference>
<dbReference type="Proteomes" id="UP000274131">
    <property type="component" value="Unassembled WGS sequence"/>
</dbReference>
<keyword evidence="4 8" id="KW-0547">Nucleotide-binding</keyword>
<dbReference type="SUPFAM" id="SSF55931">
    <property type="entry name" value="Glutamine synthetase/guanido kinase"/>
    <property type="match status" value="1"/>
</dbReference>
<evidence type="ECO:0000313" key="12">
    <source>
        <dbReference type="Proteomes" id="UP000274131"/>
    </source>
</evidence>
<feature type="binding site" evidence="8">
    <location>
        <position position="229"/>
    </location>
    <ligand>
        <name>ATP</name>
        <dbReference type="ChEBI" id="CHEBI:30616"/>
    </ligand>
</feature>
<dbReference type="EMBL" id="UXUI01011082">
    <property type="protein sequence ID" value="VDD95928.1"/>
    <property type="molecule type" value="Genomic_DNA"/>
</dbReference>
<gene>
    <name evidence="11" type="ORF">EVEC_LOCUS10679</name>
</gene>
<dbReference type="InterPro" id="IPR036802">
    <property type="entry name" value="ATP-guanido_PTrfase_N_sf"/>
</dbReference>
<dbReference type="GO" id="GO:0004054">
    <property type="term" value="F:arginine kinase activity"/>
    <property type="evidence" value="ECO:0007669"/>
    <property type="project" value="UniProtKB-EC"/>
</dbReference>
<dbReference type="EC" id="2.7.3.3" evidence="2"/>
<sequence>MAFLKGQKTMLKGFLAAVGGATAVAYFYPSVRDVVLTNLQIDEADAFTVKKIDTAYEKLQKASECNSLLKKYLTKEVLDQIKYKRTKLGASLYDVIRSGVYNLDAQIGIYAPDAESYRVFAPLFDPIIEDYHKFPKNAKQPPVDMGEERISEFPPLDPEGKYIISTRIRCGRTIAGYPFNPMLTADDYLIMQQKVINALKSFKDPELKGIYYKLEGMEKEVQQRLIEEHFLFKEGDRHLQLANACRHWPKVNLFAFS</sequence>
<evidence type="ECO:0000256" key="5">
    <source>
        <dbReference type="ARBA" id="ARBA00022777"/>
    </source>
</evidence>
<comment type="caution">
    <text evidence="8">Lacks conserved residue(s) required for the propagation of feature annotation.</text>
</comment>
<name>A0A0N4VKI3_ENTVE</name>
<evidence type="ECO:0000256" key="3">
    <source>
        <dbReference type="ARBA" id="ARBA00022679"/>
    </source>
</evidence>
<comment type="similarity">
    <text evidence="1 7">Belongs to the ATP:guanido phosphotransferase family.</text>
</comment>
<dbReference type="InterPro" id="IPR022414">
    <property type="entry name" value="ATP-guanido_PTrfase_cat"/>
</dbReference>
<dbReference type="PANTHER" id="PTHR11547:SF20">
    <property type="entry name" value="ARGININE KINASE"/>
    <property type="match status" value="1"/>
</dbReference>
<keyword evidence="12" id="KW-1185">Reference proteome</keyword>
<dbReference type="SUPFAM" id="SSF48034">
    <property type="entry name" value="Guanido kinase N-terminal domain"/>
    <property type="match status" value="1"/>
</dbReference>
<feature type="binding site" evidence="8">
    <location>
        <begin position="165"/>
        <end position="169"/>
    </location>
    <ligand>
        <name>ATP</name>
        <dbReference type="ChEBI" id="CHEBI:30616"/>
    </ligand>
</feature>
<evidence type="ECO:0000256" key="1">
    <source>
        <dbReference type="ARBA" id="ARBA00006798"/>
    </source>
</evidence>
<dbReference type="OrthoDB" id="430219at2759"/>
<dbReference type="PANTHER" id="PTHR11547">
    <property type="entry name" value="ARGININE OR CREATINE KINASE"/>
    <property type="match status" value="1"/>
</dbReference>
<dbReference type="Pfam" id="PF02807">
    <property type="entry name" value="ATP-gua_PtransN"/>
    <property type="match status" value="1"/>
</dbReference>
<keyword evidence="6 8" id="KW-0067">ATP-binding</keyword>
<dbReference type="Gene3D" id="3.30.590.10">
    <property type="entry name" value="Glutamine synthetase/guanido kinase, catalytic domain"/>
    <property type="match status" value="1"/>
</dbReference>
<dbReference type="InterPro" id="IPR022413">
    <property type="entry name" value="ATP-guanido_PTrfase_N"/>
</dbReference>
<evidence type="ECO:0000256" key="6">
    <source>
        <dbReference type="ARBA" id="ARBA00022840"/>
    </source>
</evidence>
<dbReference type="InterPro" id="IPR000749">
    <property type="entry name" value="ATP-guanido_PTrfase"/>
</dbReference>
<dbReference type="STRING" id="51028.A0A0N4VKI3"/>
<protein>
    <recommendedName>
        <fullName evidence="2">arginine kinase</fullName>
        <ecNumber evidence="2">2.7.3.3</ecNumber>
    </recommendedName>
</protein>
<evidence type="ECO:0000256" key="4">
    <source>
        <dbReference type="ARBA" id="ARBA00022741"/>
    </source>
</evidence>
<dbReference type="PROSITE" id="PS51509">
    <property type="entry name" value="PHOSPHAGEN_KINASE_N"/>
    <property type="match status" value="1"/>
</dbReference>
<evidence type="ECO:0000256" key="7">
    <source>
        <dbReference type="PROSITE-ProRule" id="PRU00842"/>
    </source>
</evidence>
<evidence type="ECO:0000313" key="13">
    <source>
        <dbReference type="WBParaSite" id="EVEC_0001137101-mRNA-1"/>
    </source>
</evidence>
<dbReference type="GO" id="GO:0004111">
    <property type="term" value="F:creatine kinase activity"/>
    <property type="evidence" value="ECO:0007669"/>
    <property type="project" value="InterPro"/>
</dbReference>
<proteinExistence type="inferred from homology"/>